<evidence type="ECO:0000313" key="1">
    <source>
        <dbReference type="EMBL" id="APS42878.1"/>
    </source>
</evidence>
<keyword evidence="1" id="KW-0614">Plasmid</keyword>
<dbReference type="AlphaFoldDB" id="A0A1L6REG0"/>
<sequence length="70" mass="8083">MAQFQGIFSIERFLRKIGTLNPARFCYFFENLLRYFIATKHLVVPKLARTDHRIVLGCGYLTSKSPCGRA</sequence>
<protein>
    <submittedName>
        <fullName evidence="1">Uncharacterized protein</fullName>
    </submittedName>
</protein>
<name>A0A1L6REG0_9LACO</name>
<proteinExistence type="predicted"/>
<dbReference type="KEGG" id="wjo:FOL01_p003"/>
<accession>A0A1L6REG0</accession>
<keyword evidence="2" id="KW-1185">Reference proteome</keyword>
<dbReference type="EMBL" id="CP014333">
    <property type="protein sequence ID" value="APS42878.1"/>
    <property type="molecule type" value="Genomic_DNA"/>
</dbReference>
<reference evidence="1 2" key="1">
    <citation type="submission" date="2016-03" db="EMBL/GenBank/DDBJ databases">
        <title>Complete Genome Sequence of Weissella jogaejeotgali FOL01.</title>
        <authorList>
            <person name="Lee J.-H."/>
            <person name="Ku H.-J."/>
        </authorList>
    </citation>
    <scope>NUCLEOTIDE SEQUENCE [LARGE SCALE GENOMIC DNA]</scope>
    <source>
        <strain evidence="1 2">FOL01</strain>
        <plasmid evidence="2">pfol01</plasmid>
    </source>
</reference>
<evidence type="ECO:0000313" key="2">
    <source>
        <dbReference type="Proteomes" id="UP000185473"/>
    </source>
</evidence>
<gene>
    <name evidence="1" type="ORF">FOL01_p003</name>
</gene>
<geneLocation type="plasmid" evidence="2">
    <name>pfol01</name>
</geneLocation>
<organism evidence="1 2">
    <name type="scientific">Weissella jogaejeotgali</name>
    <dbReference type="NCBI Taxonomy" id="1631871"/>
    <lineage>
        <taxon>Bacteria</taxon>
        <taxon>Bacillati</taxon>
        <taxon>Bacillota</taxon>
        <taxon>Bacilli</taxon>
        <taxon>Lactobacillales</taxon>
        <taxon>Lactobacillaceae</taxon>
        <taxon>Weissella</taxon>
    </lineage>
</organism>
<dbReference type="Proteomes" id="UP000185473">
    <property type="component" value="Plasmid pFOL01"/>
</dbReference>